<keyword evidence="8" id="KW-1185">Reference proteome</keyword>
<dbReference type="CDD" id="cd07036">
    <property type="entry name" value="TPP_PYR_E1-PDHc-beta_like"/>
    <property type="match status" value="1"/>
</dbReference>
<feature type="domain" description="Transketolase-like pyrimidine-binding" evidence="6">
    <location>
        <begin position="373"/>
        <end position="561"/>
    </location>
</feature>
<dbReference type="PANTHER" id="PTHR43257">
    <property type="entry name" value="PYRUVATE DEHYDROGENASE E1 COMPONENT BETA SUBUNIT"/>
    <property type="match status" value="1"/>
</dbReference>
<dbReference type="Pfam" id="PF00676">
    <property type="entry name" value="E1_dh"/>
    <property type="match status" value="1"/>
</dbReference>
<protein>
    <submittedName>
        <fullName evidence="7">Dehydrogenase</fullName>
    </submittedName>
</protein>
<dbReference type="AlphaFoldDB" id="A0A062Y0D1"/>
<dbReference type="FunFam" id="3.40.50.920:FF:000001">
    <property type="entry name" value="Pyruvate dehydrogenase E1 beta subunit"/>
    <property type="match status" value="1"/>
</dbReference>
<dbReference type="InterPro" id="IPR009014">
    <property type="entry name" value="Transketo_C/PFOR_II"/>
</dbReference>
<dbReference type="Proteomes" id="UP000027284">
    <property type="component" value="Unassembled WGS sequence"/>
</dbReference>
<dbReference type="PANTHER" id="PTHR43257:SF2">
    <property type="entry name" value="PYRUVATE DEHYDROGENASE E1 COMPONENT SUBUNIT BETA"/>
    <property type="match status" value="1"/>
</dbReference>
<dbReference type="STRING" id="1312852.EG19_00375"/>
<evidence type="ECO:0000256" key="1">
    <source>
        <dbReference type="ARBA" id="ARBA00001964"/>
    </source>
</evidence>
<proteinExistence type="predicted"/>
<dbReference type="FunFam" id="3.40.50.970:FF:000001">
    <property type="entry name" value="Pyruvate dehydrogenase E1 beta subunit"/>
    <property type="match status" value="1"/>
</dbReference>
<name>A0A062Y0D1_9BACT</name>
<dbReference type="Pfam" id="PF02779">
    <property type="entry name" value="Transket_pyr"/>
    <property type="match status" value="1"/>
</dbReference>
<comment type="function">
    <text evidence="2">E1 component of the 2-oxoglutarate dehydrogenase (OGDH) complex which catalyzes the decarboxylation of 2-oxoglutarate, the first step in the conversion of 2-oxoglutarate to succinyl-CoA and CO(2).</text>
</comment>
<reference evidence="7 8" key="1">
    <citation type="submission" date="2014-04" db="EMBL/GenBank/DDBJ databases">
        <title>The Genome Sequence of Thermoanaerobaculum aquaticum MP-01, The First Cultivated Group 23 Acidobacterium.</title>
        <authorList>
            <person name="Stamps B.W."/>
            <person name="Losey N.A."/>
            <person name="Lawson P.A."/>
            <person name="Stevenson B.S."/>
        </authorList>
    </citation>
    <scope>NUCLEOTIDE SEQUENCE [LARGE SCALE GENOMIC DNA]</scope>
    <source>
        <strain evidence="7 8">MP-01</strain>
    </source>
</reference>
<dbReference type="SUPFAM" id="SSF52922">
    <property type="entry name" value="TK C-terminal domain-like"/>
    <property type="match status" value="1"/>
</dbReference>
<evidence type="ECO:0000256" key="3">
    <source>
        <dbReference type="ARBA" id="ARBA00023002"/>
    </source>
</evidence>
<dbReference type="EMBL" id="JMFG01000010">
    <property type="protein sequence ID" value="KDA54225.1"/>
    <property type="molecule type" value="Genomic_DNA"/>
</dbReference>
<sequence length="710" mass="78625">MHFRGEGGMAQELTTLASLLTREEVLSAYRLMLTSRRVDDKEIQLKQHNLVFFQISGAGHEAVQVAAGLHLSPRKDWFFPYYRDRALMLTLGMTPYQMFLGSIGAESGPDSKGRQMPSHWGMRALHVASSSSPTGTQCLQAVGFAEAGRYFLALEQGIRCAEVAEDEVVYVSLGDGTTSEGEFWESLNTACNKKLPLLYLIQDNGYAISVTVDVQTAGGSISKLVRSFPNLGVYEVDGCDFLASYATLAEAVARVRSGEGPVLVHAHVVRPYSHSLSDDERLYRPEWEREQEAQKDPLRRTAKLLQEAYGVSAEELSQLEEEVNREVNAAAEAALAEKQPPPESWPLWIYSPEVDPTSEAFATEPKFEDYAPKTMVDLLNACLRDEMARNERIVVFGEDVADASRDEVLSEVKGKGGVFKVTYGLQRLYGSRRVFNTPLAEANIIGRAIGMAMRGLKPVAEIQFFDYIWPAYMQLRNELATMRWRSGGDWSAPVVVRVPIGGYLKGGGPYHSQSGEVLFTHIPGLRVVMPSNALDANGLLRTALRCDDPVIFLEHKHLYRQTHNKAPYPGPDFMIPFGKAAAVREGEDLTIITYGATVVRSLAAAKLLAEEGVEVEILDLRSLAPYDWEAIARSVKKTNRALVVHEDCLSFGYGAEIAARIADELFAYLDAPVRRVAAKDSFVPYAPELEDVVLPQVEDVYRAAKDLLAF</sequence>
<dbReference type="InterPro" id="IPR029061">
    <property type="entry name" value="THDP-binding"/>
</dbReference>
<dbReference type="InterPro" id="IPR005475">
    <property type="entry name" value="Transketolase-like_Pyr-bd"/>
</dbReference>
<accession>A0A062Y0D1</accession>
<dbReference type="GO" id="GO:0016624">
    <property type="term" value="F:oxidoreductase activity, acting on the aldehyde or oxo group of donors, disulfide as acceptor"/>
    <property type="evidence" value="ECO:0007669"/>
    <property type="project" value="InterPro"/>
</dbReference>
<dbReference type="InterPro" id="IPR033248">
    <property type="entry name" value="Transketolase_C"/>
</dbReference>
<evidence type="ECO:0000259" key="6">
    <source>
        <dbReference type="SMART" id="SM00861"/>
    </source>
</evidence>
<dbReference type="SUPFAM" id="SSF52518">
    <property type="entry name" value="Thiamin diphosphate-binding fold (THDP-binding)"/>
    <property type="match status" value="2"/>
</dbReference>
<dbReference type="Gene3D" id="3.40.50.920">
    <property type="match status" value="1"/>
</dbReference>
<evidence type="ECO:0000313" key="7">
    <source>
        <dbReference type="EMBL" id="KDA54225.1"/>
    </source>
</evidence>
<comment type="caution">
    <text evidence="7">The sequence shown here is derived from an EMBL/GenBank/DDBJ whole genome shotgun (WGS) entry which is preliminary data.</text>
</comment>
<keyword evidence="4" id="KW-0786">Thiamine pyrophosphate</keyword>
<feature type="coiled-coil region" evidence="5">
    <location>
        <begin position="302"/>
        <end position="336"/>
    </location>
</feature>
<dbReference type="Pfam" id="PF02780">
    <property type="entry name" value="Transketolase_C"/>
    <property type="match status" value="1"/>
</dbReference>
<dbReference type="InterPro" id="IPR001017">
    <property type="entry name" value="DH_E1"/>
</dbReference>
<dbReference type="CDD" id="cd02000">
    <property type="entry name" value="TPP_E1_PDC_ADC_BCADC"/>
    <property type="match status" value="1"/>
</dbReference>
<keyword evidence="3" id="KW-0560">Oxidoreductase</keyword>
<evidence type="ECO:0000256" key="4">
    <source>
        <dbReference type="ARBA" id="ARBA00023052"/>
    </source>
</evidence>
<dbReference type="SMART" id="SM00861">
    <property type="entry name" value="Transket_pyr"/>
    <property type="match status" value="1"/>
</dbReference>
<keyword evidence="5" id="KW-0175">Coiled coil</keyword>
<evidence type="ECO:0000313" key="8">
    <source>
        <dbReference type="Proteomes" id="UP000027284"/>
    </source>
</evidence>
<gene>
    <name evidence="7" type="ORF">EG19_00375</name>
</gene>
<dbReference type="Gene3D" id="3.40.50.970">
    <property type="match status" value="2"/>
</dbReference>
<evidence type="ECO:0000256" key="5">
    <source>
        <dbReference type="SAM" id="Coils"/>
    </source>
</evidence>
<comment type="cofactor">
    <cofactor evidence="1">
        <name>thiamine diphosphate</name>
        <dbReference type="ChEBI" id="CHEBI:58937"/>
    </cofactor>
</comment>
<organism evidence="7 8">
    <name type="scientific">Thermoanaerobaculum aquaticum</name>
    <dbReference type="NCBI Taxonomy" id="1312852"/>
    <lineage>
        <taxon>Bacteria</taxon>
        <taxon>Pseudomonadati</taxon>
        <taxon>Acidobacteriota</taxon>
        <taxon>Thermoanaerobaculia</taxon>
        <taxon>Thermoanaerobaculales</taxon>
        <taxon>Thermoanaerobaculaceae</taxon>
        <taxon>Thermoanaerobaculum</taxon>
    </lineage>
</organism>
<evidence type="ECO:0000256" key="2">
    <source>
        <dbReference type="ARBA" id="ARBA00003906"/>
    </source>
</evidence>